<accession>A0AAD3SS52</accession>
<protein>
    <submittedName>
        <fullName evidence="2">Uncharacterized protein</fullName>
    </submittedName>
</protein>
<reference evidence="2" key="1">
    <citation type="submission" date="2023-05" db="EMBL/GenBank/DDBJ databases">
        <title>Nepenthes gracilis genome sequencing.</title>
        <authorList>
            <person name="Fukushima K."/>
        </authorList>
    </citation>
    <scope>NUCLEOTIDE SEQUENCE</scope>
    <source>
        <strain evidence="2">SING2019-196</strain>
    </source>
</reference>
<sequence>MLLQACISPWHFQRLSKKTLKDCPPRAAPKSSAYLQQGTHRKESSILQHQHADKAQQQGLAPPTPRQKGPASSISTCTTELNQIEAPMPSINCQ</sequence>
<dbReference type="EMBL" id="BSYO01000017">
    <property type="protein sequence ID" value="GMH16955.1"/>
    <property type="molecule type" value="Genomic_DNA"/>
</dbReference>
<evidence type="ECO:0000313" key="3">
    <source>
        <dbReference type="Proteomes" id="UP001279734"/>
    </source>
</evidence>
<feature type="compositionally biased region" description="Polar residues" evidence="1">
    <location>
        <begin position="70"/>
        <end position="82"/>
    </location>
</feature>
<proteinExistence type="predicted"/>
<feature type="compositionally biased region" description="Basic and acidic residues" evidence="1">
    <location>
        <begin position="40"/>
        <end position="54"/>
    </location>
</feature>
<evidence type="ECO:0000256" key="1">
    <source>
        <dbReference type="SAM" id="MobiDB-lite"/>
    </source>
</evidence>
<dbReference type="Proteomes" id="UP001279734">
    <property type="component" value="Unassembled WGS sequence"/>
</dbReference>
<organism evidence="2 3">
    <name type="scientific">Nepenthes gracilis</name>
    <name type="common">Slender pitcher plant</name>
    <dbReference type="NCBI Taxonomy" id="150966"/>
    <lineage>
        <taxon>Eukaryota</taxon>
        <taxon>Viridiplantae</taxon>
        <taxon>Streptophyta</taxon>
        <taxon>Embryophyta</taxon>
        <taxon>Tracheophyta</taxon>
        <taxon>Spermatophyta</taxon>
        <taxon>Magnoliopsida</taxon>
        <taxon>eudicotyledons</taxon>
        <taxon>Gunneridae</taxon>
        <taxon>Pentapetalae</taxon>
        <taxon>Caryophyllales</taxon>
        <taxon>Nepenthaceae</taxon>
        <taxon>Nepenthes</taxon>
    </lineage>
</organism>
<dbReference type="AlphaFoldDB" id="A0AAD3SS52"/>
<evidence type="ECO:0000313" key="2">
    <source>
        <dbReference type="EMBL" id="GMH16955.1"/>
    </source>
</evidence>
<feature type="region of interest" description="Disordered" evidence="1">
    <location>
        <begin position="21"/>
        <end position="94"/>
    </location>
</feature>
<name>A0AAD3SS52_NEPGR</name>
<gene>
    <name evidence="2" type="ORF">Nepgr_018796</name>
</gene>
<comment type="caution">
    <text evidence="2">The sequence shown here is derived from an EMBL/GenBank/DDBJ whole genome shotgun (WGS) entry which is preliminary data.</text>
</comment>
<keyword evidence="3" id="KW-1185">Reference proteome</keyword>